<sequence length="527" mass="58264">MVWALFPADPLSASGEDKYYIFSKGTYKVGRKGCDVIINKDKGVSRIHAEIVIDAMTSLDHLQNKSSNISSKVRIRDCSKYGTFINKNLGSKEKVHEFPNKETTLKDGDLISFGTGNATYKFCFVPLVFFVHCSKLFQENQLLQDKISSIGACITHNWSQECTHVLVDQSMSVTENVIDAVVAKKPFILYNWVEFVAEKNICTEIPSCRSYAPSLMLEGVSVKVGDPNSRENCLRGYTFLLELRHEYKFKDRLQLLLEVVGAKVLSVEGFVLSSQGLGDEENNHVVHVIPAGLADKFECSHNLSSLSRVNEMKLICAALSGQLDPSIIISPSIPVSSSCSTDETVVADSDAETETETATSVHMSAAVHMMEAPKCASKVELSTDHAAAGLETGHIACFTDRSDSKTTRRDQIDGSESGNSDIKYSQDLVVRDTNLPASVYSSTNDGVPNFKCFKKTRTQSGNSFNNLIPFSKYPYKDFDYGSEEVVETVKEEKKRKQMEAIAEDLFNNEKGRRRGVAGSLRGLSTYS</sequence>
<dbReference type="PANTHER" id="PTHR12162:SF0">
    <property type="entry name" value="NIBRIN"/>
    <property type="match status" value="1"/>
</dbReference>
<keyword evidence="3" id="KW-0158">Chromosome</keyword>
<dbReference type="InterPro" id="IPR036420">
    <property type="entry name" value="BRCT_dom_sf"/>
</dbReference>
<feature type="compositionally biased region" description="Polar residues" evidence="9">
    <location>
        <begin position="414"/>
        <end position="423"/>
    </location>
</feature>
<dbReference type="AlphaFoldDB" id="A0A5B7A713"/>
<dbReference type="InterPro" id="IPR000253">
    <property type="entry name" value="FHA_dom"/>
</dbReference>
<dbReference type="SMART" id="SM00240">
    <property type="entry name" value="FHA"/>
    <property type="match status" value="1"/>
</dbReference>
<evidence type="ECO:0000256" key="2">
    <source>
        <dbReference type="ARBA" id="ARBA00004286"/>
    </source>
</evidence>
<keyword evidence="6" id="KW-0539">Nucleus</keyword>
<keyword evidence="4" id="KW-0227">DNA damage</keyword>
<dbReference type="GO" id="GO:0030870">
    <property type="term" value="C:Mre11 complex"/>
    <property type="evidence" value="ECO:0007669"/>
    <property type="project" value="InterPro"/>
</dbReference>
<feature type="region of interest" description="Disordered" evidence="9">
    <location>
        <begin position="403"/>
        <end position="423"/>
    </location>
</feature>
<dbReference type="SUPFAM" id="SSF49879">
    <property type="entry name" value="SMAD/FHA domain"/>
    <property type="match status" value="1"/>
</dbReference>
<dbReference type="CDD" id="cd22667">
    <property type="entry name" value="FHA_NBN"/>
    <property type="match status" value="1"/>
</dbReference>
<dbReference type="FunFam" id="2.60.200.20:FF:000017">
    <property type="entry name" value="Nibrin"/>
    <property type="match status" value="1"/>
</dbReference>
<evidence type="ECO:0000259" key="10">
    <source>
        <dbReference type="PROSITE" id="PS50006"/>
    </source>
</evidence>
<evidence type="ECO:0000256" key="8">
    <source>
        <dbReference type="ARBA" id="ARBA00044757"/>
    </source>
</evidence>
<gene>
    <name evidence="11" type="ORF">Din_022041</name>
</gene>
<dbReference type="CDD" id="cd00027">
    <property type="entry name" value="BRCT"/>
    <property type="match status" value="1"/>
</dbReference>
<dbReference type="InterPro" id="IPR001357">
    <property type="entry name" value="BRCT_dom"/>
</dbReference>
<dbReference type="Gene3D" id="3.40.50.10190">
    <property type="entry name" value="BRCT domain"/>
    <property type="match status" value="1"/>
</dbReference>
<dbReference type="GO" id="GO:0005694">
    <property type="term" value="C:chromosome"/>
    <property type="evidence" value="ECO:0007669"/>
    <property type="project" value="UniProtKB-SubCell"/>
</dbReference>
<accession>A0A5B7A713</accession>
<dbReference type="PANTHER" id="PTHR12162">
    <property type="entry name" value="NIBRIN-RELATED"/>
    <property type="match status" value="1"/>
</dbReference>
<evidence type="ECO:0000313" key="11">
    <source>
        <dbReference type="EMBL" id="MPA52600.1"/>
    </source>
</evidence>
<dbReference type="Pfam" id="PF00498">
    <property type="entry name" value="FHA"/>
    <property type="match status" value="1"/>
</dbReference>
<feature type="compositionally biased region" description="Basic and acidic residues" evidence="9">
    <location>
        <begin position="403"/>
        <end position="412"/>
    </location>
</feature>
<evidence type="ECO:0000256" key="4">
    <source>
        <dbReference type="ARBA" id="ARBA00022763"/>
    </source>
</evidence>
<evidence type="ECO:0000256" key="5">
    <source>
        <dbReference type="ARBA" id="ARBA00023204"/>
    </source>
</evidence>
<reference evidence="11" key="1">
    <citation type="submission" date="2019-08" db="EMBL/GenBank/DDBJ databases">
        <title>Reference gene set and small RNA set construction with multiple tissues from Davidia involucrata Baill.</title>
        <authorList>
            <person name="Yang H."/>
            <person name="Zhou C."/>
            <person name="Li G."/>
            <person name="Wang J."/>
            <person name="Gao P."/>
            <person name="Wang M."/>
            <person name="Wang R."/>
            <person name="Zhao Y."/>
        </authorList>
    </citation>
    <scope>NUCLEOTIDE SEQUENCE</scope>
    <source>
        <tissue evidence="11">Mixed with DoveR01_LX</tissue>
    </source>
</reference>
<dbReference type="GO" id="GO:0003684">
    <property type="term" value="F:damaged DNA binding"/>
    <property type="evidence" value="ECO:0007669"/>
    <property type="project" value="TreeGrafter"/>
</dbReference>
<dbReference type="Gene3D" id="2.60.200.20">
    <property type="match status" value="1"/>
</dbReference>
<comment type="subcellular location">
    <subcellularLocation>
        <location evidence="2">Chromosome</location>
    </subcellularLocation>
    <subcellularLocation>
        <location evidence="1">Nucleus</location>
    </subcellularLocation>
</comment>
<dbReference type="GO" id="GO:0000724">
    <property type="term" value="P:double-strand break repair via homologous recombination"/>
    <property type="evidence" value="ECO:0007669"/>
    <property type="project" value="TreeGrafter"/>
</dbReference>
<evidence type="ECO:0000256" key="6">
    <source>
        <dbReference type="ARBA" id="ARBA00023242"/>
    </source>
</evidence>
<evidence type="ECO:0000256" key="1">
    <source>
        <dbReference type="ARBA" id="ARBA00004123"/>
    </source>
</evidence>
<organism evidence="11">
    <name type="scientific">Davidia involucrata</name>
    <name type="common">Dove tree</name>
    <dbReference type="NCBI Taxonomy" id="16924"/>
    <lineage>
        <taxon>Eukaryota</taxon>
        <taxon>Viridiplantae</taxon>
        <taxon>Streptophyta</taxon>
        <taxon>Embryophyta</taxon>
        <taxon>Tracheophyta</taxon>
        <taxon>Spermatophyta</taxon>
        <taxon>Magnoliopsida</taxon>
        <taxon>eudicotyledons</taxon>
        <taxon>Gunneridae</taxon>
        <taxon>Pentapetalae</taxon>
        <taxon>asterids</taxon>
        <taxon>Cornales</taxon>
        <taxon>Nyssaceae</taxon>
        <taxon>Davidia</taxon>
    </lineage>
</organism>
<keyword evidence="5" id="KW-0234">DNA repair</keyword>
<dbReference type="EMBL" id="GHES01022041">
    <property type="protein sequence ID" value="MPA52600.1"/>
    <property type="molecule type" value="Transcribed_RNA"/>
</dbReference>
<evidence type="ECO:0000256" key="9">
    <source>
        <dbReference type="SAM" id="MobiDB-lite"/>
    </source>
</evidence>
<dbReference type="PROSITE" id="PS50006">
    <property type="entry name" value="FHA_DOMAIN"/>
    <property type="match status" value="1"/>
</dbReference>
<feature type="domain" description="FHA" evidence="10">
    <location>
        <begin position="27"/>
        <end position="86"/>
    </location>
</feature>
<protein>
    <submittedName>
        <fullName evidence="11">Putative nijmegen breakage syndrome 1 protein</fullName>
    </submittedName>
</protein>
<evidence type="ECO:0000256" key="3">
    <source>
        <dbReference type="ARBA" id="ARBA00022454"/>
    </source>
</evidence>
<comment type="similarity">
    <text evidence="8">Belongs to the Nibrin family.</text>
</comment>
<dbReference type="InterPro" id="IPR040227">
    <property type="entry name" value="Nibrin-rel"/>
</dbReference>
<keyword evidence="7" id="KW-0131">Cell cycle</keyword>
<evidence type="ECO:0000256" key="7">
    <source>
        <dbReference type="ARBA" id="ARBA00023306"/>
    </source>
</evidence>
<dbReference type="InterPro" id="IPR008984">
    <property type="entry name" value="SMAD_FHA_dom_sf"/>
</dbReference>
<name>A0A5B7A713_DAVIN</name>
<dbReference type="SUPFAM" id="SSF52113">
    <property type="entry name" value="BRCT domain"/>
    <property type="match status" value="1"/>
</dbReference>
<proteinExistence type="inferred from homology"/>
<dbReference type="GO" id="GO:0007095">
    <property type="term" value="P:mitotic G2 DNA damage checkpoint signaling"/>
    <property type="evidence" value="ECO:0007669"/>
    <property type="project" value="InterPro"/>
</dbReference>
<dbReference type="Pfam" id="PF00533">
    <property type="entry name" value="BRCT"/>
    <property type="match status" value="1"/>
</dbReference>